<feature type="domain" description="Carbohydrate kinase FGGY C-terminal" evidence="6">
    <location>
        <begin position="257"/>
        <end position="451"/>
    </location>
</feature>
<accession>A0A4R7KR53</accession>
<dbReference type="Gene3D" id="3.30.420.40">
    <property type="match status" value="2"/>
</dbReference>
<evidence type="ECO:0000256" key="3">
    <source>
        <dbReference type="ARBA" id="ARBA00022777"/>
    </source>
</evidence>
<dbReference type="InterPro" id="IPR050406">
    <property type="entry name" value="FGGY_Carb_Kinase"/>
</dbReference>
<dbReference type="PROSITE" id="PS00933">
    <property type="entry name" value="FGGY_KINASES_1"/>
    <property type="match status" value="1"/>
</dbReference>
<evidence type="ECO:0000259" key="5">
    <source>
        <dbReference type="Pfam" id="PF00370"/>
    </source>
</evidence>
<keyword evidence="2 4" id="KW-0808">Transferase</keyword>
<keyword evidence="3 4" id="KW-0418">Kinase</keyword>
<comment type="caution">
    <text evidence="7">The sequence shown here is derived from an EMBL/GenBank/DDBJ whole genome shotgun (WGS) entry which is preliminary data.</text>
</comment>
<dbReference type="AlphaFoldDB" id="A0A4R7KR53"/>
<evidence type="ECO:0000256" key="4">
    <source>
        <dbReference type="RuleBase" id="RU003733"/>
    </source>
</evidence>
<keyword evidence="8" id="KW-1185">Reference proteome</keyword>
<dbReference type="InterPro" id="IPR043129">
    <property type="entry name" value="ATPase_NBD"/>
</dbReference>
<dbReference type="Pfam" id="PF00370">
    <property type="entry name" value="FGGY_N"/>
    <property type="match status" value="1"/>
</dbReference>
<dbReference type="InterPro" id="IPR018484">
    <property type="entry name" value="FGGY_N"/>
</dbReference>
<comment type="similarity">
    <text evidence="1 4">Belongs to the FGGY kinase family.</text>
</comment>
<evidence type="ECO:0000313" key="8">
    <source>
        <dbReference type="Proteomes" id="UP000295325"/>
    </source>
</evidence>
<dbReference type="PROSITE" id="PS00445">
    <property type="entry name" value="FGGY_KINASES_2"/>
    <property type="match status" value="1"/>
</dbReference>
<protein>
    <submittedName>
        <fullName evidence="7">Gluconate kinase (FGGY family)</fullName>
    </submittedName>
</protein>
<dbReference type="OrthoDB" id="9805576at2"/>
<dbReference type="GO" id="GO:0016301">
    <property type="term" value="F:kinase activity"/>
    <property type="evidence" value="ECO:0007669"/>
    <property type="project" value="UniProtKB-KW"/>
</dbReference>
<dbReference type="InterPro" id="IPR018485">
    <property type="entry name" value="FGGY_C"/>
</dbReference>
<evidence type="ECO:0000256" key="2">
    <source>
        <dbReference type="ARBA" id="ARBA00022679"/>
    </source>
</evidence>
<dbReference type="CDD" id="cd07770">
    <property type="entry name" value="ASKHA_NBD_FGGY_GntK"/>
    <property type="match status" value="1"/>
</dbReference>
<evidence type="ECO:0000313" key="7">
    <source>
        <dbReference type="EMBL" id="TDT61083.1"/>
    </source>
</evidence>
<dbReference type="PANTHER" id="PTHR43095:SF2">
    <property type="entry name" value="GLUCONOKINASE"/>
    <property type="match status" value="1"/>
</dbReference>
<dbReference type="SUPFAM" id="SSF53067">
    <property type="entry name" value="Actin-like ATPase domain"/>
    <property type="match status" value="2"/>
</dbReference>
<feature type="domain" description="Carbohydrate kinase FGGY N-terminal" evidence="5">
    <location>
        <begin position="4"/>
        <end position="248"/>
    </location>
</feature>
<proteinExistence type="inferred from homology"/>
<dbReference type="Proteomes" id="UP000295325">
    <property type="component" value="Unassembled WGS sequence"/>
</dbReference>
<reference evidence="7 8" key="1">
    <citation type="submission" date="2019-03" db="EMBL/GenBank/DDBJ databases">
        <title>Genomic Encyclopedia of Type Strains, Phase IV (KMG-IV): sequencing the most valuable type-strain genomes for metagenomic binning, comparative biology and taxonomic classification.</title>
        <authorList>
            <person name="Goeker M."/>
        </authorList>
    </citation>
    <scope>NUCLEOTIDE SEQUENCE [LARGE SCALE GENOMIC DNA]</scope>
    <source>
        <strain evidence="7 8">DSM 24455</strain>
    </source>
</reference>
<dbReference type="PIRSF" id="PIRSF000538">
    <property type="entry name" value="GlpK"/>
    <property type="match status" value="1"/>
</dbReference>
<dbReference type="PANTHER" id="PTHR43095">
    <property type="entry name" value="SUGAR KINASE"/>
    <property type="match status" value="1"/>
</dbReference>
<evidence type="ECO:0000256" key="1">
    <source>
        <dbReference type="ARBA" id="ARBA00009156"/>
    </source>
</evidence>
<dbReference type="RefSeq" id="WP_133628047.1">
    <property type="nucleotide sequence ID" value="NZ_SOAZ01000009.1"/>
</dbReference>
<evidence type="ECO:0000259" key="6">
    <source>
        <dbReference type="Pfam" id="PF02782"/>
    </source>
</evidence>
<organism evidence="7 8">
    <name type="scientific">Fonticella tunisiensis</name>
    <dbReference type="NCBI Taxonomy" id="1096341"/>
    <lineage>
        <taxon>Bacteria</taxon>
        <taxon>Bacillati</taxon>
        <taxon>Bacillota</taxon>
        <taxon>Clostridia</taxon>
        <taxon>Eubacteriales</taxon>
        <taxon>Clostridiaceae</taxon>
        <taxon>Fonticella</taxon>
    </lineage>
</organism>
<dbReference type="InterPro" id="IPR000577">
    <property type="entry name" value="Carb_kinase_FGGY"/>
</dbReference>
<dbReference type="GO" id="GO:0005975">
    <property type="term" value="P:carbohydrate metabolic process"/>
    <property type="evidence" value="ECO:0007669"/>
    <property type="project" value="InterPro"/>
</dbReference>
<dbReference type="Pfam" id="PF02782">
    <property type="entry name" value="FGGY_C"/>
    <property type="match status" value="1"/>
</dbReference>
<dbReference type="InterPro" id="IPR018483">
    <property type="entry name" value="Carb_kinase_FGGY_CS"/>
</dbReference>
<dbReference type="GO" id="GO:0016773">
    <property type="term" value="F:phosphotransferase activity, alcohol group as acceptor"/>
    <property type="evidence" value="ECO:0007669"/>
    <property type="project" value="InterPro"/>
</dbReference>
<gene>
    <name evidence="7" type="ORF">EDD71_10998</name>
</gene>
<name>A0A4R7KR53_9CLOT</name>
<sequence length="510" mass="57381">MPQYCIGVDIGTTSTKAIVFNKDGQVISKSSREYPIYSNRPSFREQNPDEILDAVKHTIKECIEKSMLRPEEISFVSFSSMMHSLIAVDKDGIPLTGCIIWADNRSVAYTEEFKANGRGIEIYKRTGTPTHPMSPLYKIMWLRDNEPYIFNKAHKFISIKEYVFLKFFNEFVVDYSIASATGMFNIFELKWDKEALKAAGIDTEKLSKPVPTTYSMTGLKKDLCSELGLTENTPFILGASDGCLANLGSNAIKSGVAAATIGTSGAVRVAFDRPVTDSRGRVFCYVLTENKYIVGGPINNGGIIYRWFRDNFGEMEVKRAEEMGVDSYTLLNEYINNTEPGSHGLIFLPFLAGERAPYWNANLRGAFLGISDAHKKSHFTRAIIEGICYDMNDVFEAVKNLVGNVELVYADGGFTRSEEWVHILCDIMDTKVIVHKNYESPCLGAVMLGMLSTGEIGKLEDCSFMFKDFKAYEVRQENREIYKKLFKVYRQAVDGMMPVFEMLSSLQNNV</sequence>
<dbReference type="EMBL" id="SOAZ01000009">
    <property type="protein sequence ID" value="TDT61083.1"/>
    <property type="molecule type" value="Genomic_DNA"/>
</dbReference>